<evidence type="ECO:0000256" key="9">
    <source>
        <dbReference type="PIRSR" id="PIRSR621190-1"/>
    </source>
</evidence>
<dbReference type="InterPro" id="IPR021190">
    <property type="entry name" value="Pept_M10A"/>
</dbReference>
<dbReference type="PROSITE" id="PS00546">
    <property type="entry name" value="CYSTEINE_SWITCH"/>
    <property type="match status" value="1"/>
</dbReference>
<reference evidence="13" key="3">
    <citation type="submission" date="2020-06" db="EMBL/GenBank/DDBJ databases">
        <title>Helianthus annuus Genome sequencing and assembly Release 2.</title>
        <authorList>
            <person name="Gouzy J."/>
            <person name="Langlade N."/>
            <person name="Munos S."/>
        </authorList>
    </citation>
    <scope>NUCLEOTIDE SEQUENCE</scope>
    <source>
        <tissue evidence="13">Leaves</tissue>
    </source>
</reference>
<comment type="similarity">
    <text evidence="1">Belongs to the peptidase M10A family. Matrix metalloproteinases (MMPs) subfamily.</text>
</comment>
<evidence type="ECO:0000256" key="11">
    <source>
        <dbReference type="PIRSR" id="PIRSR621190-5"/>
    </source>
</evidence>
<dbReference type="Pfam" id="PF00413">
    <property type="entry name" value="Peptidase_M10"/>
    <property type="match status" value="1"/>
</dbReference>
<dbReference type="GO" id="GO:0008270">
    <property type="term" value="F:zinc ion binding"/>
    <property type="evidence" value="ECO:0007669"/>
    <property type="project" value="InterPro"/>
</dbReference>
<dbReference type="SUPFAM" id="SSF55486">
    <property type="entry name" value="Metalloproteases ('zincins'), catalytic domain"/>
    <property type="match status" value="1"/>
</dbReference>
<evidence type="ECO:0000256" key="1">
    <source>
        <dbReference type="ARBA" id="ARBA00009614"/>
    </source>
</evidence>
<evidence type="ECO:0000259" key="12">
    <source>
        <dbReference type="SMART" id="SM00235"/>
    </source>
</evidence>
<dbReference type="InterPro" id="IPR021158">
    <property type="entry name" value="Pept_M10A_Zn_BS"/>
</dbReference>
<keyword evidence="15" id="KW-1185">Reference proteome</keyword>
<evidence type="ECO:0000313" key="15">
    <source>
        <dbReference type="Proteomes" id="UP000215914"/>
    </source>
</evidence>
<evidence type="ECO:0000256" key="6">
    <source>
        <dbReference type="ARBA" id="ARBA00022833"/>
    </source>
</evidence>
<dbReference type="SUPFAM" id="SSF47090">
    <property type="entry name" value="PGBD-like"/>
    <property type="match status" value="1"/>
</dbReference>
<evidence type="ECO:0000256" key="4">
    <source>
        <dbReference type="ARBA" id="ARBA00022729"/>
    </source>
</evidence>
<accession>A0A251TZC3</accession>
<dbReference type="InterPro" id="IPR024079">
    <property type="entry name" value="MetalloPept_cat_dom_sf"/>
</dbReference>
<feature type="short sequence motif" description="Cysteine switch" evidence="11">
    <location>
        <begin position="124"/>
        <end position="145"/>
    </location>
</feature>
<dbReference type="Gene3D" id="3.40.390.10">
    <property type="entry name" value="Collagenase (Catalytic Domain)"/>
    <property type="match status" value="1"/>
</dbReference>
<comment type="cofactor">
    <cofactor evidence="10">
        <name>Ca(2+)</name>
        <dbReference type="ChEBI" id="CHEBI:29108"/>
    </cofactor>
    <text evidence="10">Can bind about 5 Ca(2+) ions per subunit.</text>
</comment>
<comment type="cofactor">
    <cofactor evidence="10">
        <name>Zn(2+)</name>
        <dbReference type="ChEBI" id="CHEBI:29105"/>
    </cofactor>
    <text evidence="10">Binds 2 Zn(2+) ions per subunit.</text>
</comment>
<dbReference type="InterPro" id="IPR033739">
    <property type="entry name" value="M10A_MMP"/>
</dbReference>
<feature type="binding site" evidence="10">
    <location>
        <position position="263"/>
    </location>
    <ligand>
        <name>Zn(2+)</name>
        <dbReference type="ChEBI" id="CHEBI:29105"/>
        <label>2</label>
        <note>catalytic</note>
    </ligand>
</feature>
<keyword evidence="8" id="KW-0865">Zymogen</keyword>
<dbReference type="EMBL" id="CM007898">
    <property type="protein sequence ID" value="OTG15926.1"/>
    <property type="molecule type" value="Genomic_DNA"/>
</dbReference>
<dbReference type="STRING" id="4232.A0A251TZC3"/>
<feature type="binding site" description="in inhibited form" evidence="10">
    <location>
        <position position="126"/>
    </location>
    <ligand>
        <name>Zn(2+)</name>
        <dbReference type="ChEBI" id="CHEBI:29105"/>
        <label>2</label>
        <note>catalytic</note>
    </ligand>
</feature>
<dbReference type="SMART" id="SM00235">
    <property type="entry name" value="ZnMc"/>
    <property type="match status" value="1"/>
</dbReference>
<dbReference type="PRINTS" id="PR00138">
    <property type="entry name" value="MATRIXIN"/>
</dbReference>
<keyword evidence="3 10" id="KW-0479">Metal-binding</keyword>
<dbReference type="InterPro" id="IPR002477">
    <property type="entry name" value="Peptidoglycan-bd-like"/>
</dbReference>
<keyword evidence="5 13" id="KW-0378">Hydrolase</keyword>
<dbReference type="PANTHER" id="PTHR10201:SF292">
    <property type="entry name" value="MATRILYSIN"/>
    <property type="match status" value="1"/>
</dbReference>
<evidence type="ECO:0000256" key="2">
    <source>
        <dbReference type="ARBA" id="ARBA00022670"/>
    </source>
</evidence>
<dbReference type="InParanoid" id="A0A251TZC3"/>
<feature type="active site" evidence="9">
    <location>
        <position position="264"/>
    </location>
</feature>
<dbReference type="AlphaFoldDB" id="A0A251TZC3"/>
<evidence type="ECO:0000313" key="13">
    <source>
        <dbReference type="EMBL" id="KAF5792111.1"/>
    </source>
</evidence>
<evidence type="ECO:0000256" key="3">
    <source>
        <dbReference type="ARBA" id="ARBA00022723"/>
    </source>
</evidence>
<evidence type="ECO:0000256" key="7">
    <source>
        <dbReference type="ARBA" id="ARBA00023049"/>
    </source>
</evidence>
<dbReference type="InterPro" id="IPR001818">
    <property type="entry name" value="Pept_M10_metallopeptidase"/>
</dbReference>
<proteinExistence type="inferred from homology"/>
<dbReference type="GO" id="GO:0030574">
    <property type="term" value="P:collagen catabolic process"/>
    <property type="evidence" value="ECO:0000318"/>
    <property type="project" value="GO_Central"/>
</dbReference>
<dbReference type="GO" id="GO:0031012">
    <property type="term" value="C:extracellular matrix"/>
    <property type="evidence" value="ECO:0007669"/>
    <property type="project" value="InterPro"/>
</dbReference>
<evidence type="ECO:0000313" key="14">
    <source>
        <dbReference type="EMBL" id="OTG15926.1"/>
    </source>
</evidence>
<feature type="binding site" evidence="10">
    <location>
        <position position="267"/>
    </location>
    <ligand>
        <name>Zn(2+)</name>
        <dbReference type="ChEBI" id="CHEBI:29105"/>
        <label>2</label>
        <note>catalytic</note>
    </ligand>
</feature>
<dbReference type="InterPro" id="IPR036365">
    <property type="entry name" value="PGBD-like_sf"/>
</dbReference>
<dbReference type="GO" id="GO:0006508">
    <property type="term" value="P:proteolysis"/>
    <property type="evidence" value="ECO:0007669"/>
    <property type="project" value="UniProtKB-KW"/>
</dbReference>
<reference evidence="13 15" key="1">
    <citation type="journal article" date="2017" name="Nature">
        <title>The sunflower genome provides insights into oil metabolism, flowering and Asterid evolution.</title>
        <authorList>
            <person name="Badouin H."/>
            <person name="Gouzy J."/>
            <person name="Grassa C.J."/>
            <person name="Murat F."/>
            <person name="Staton S.E."/>
            <person name="Cottret L."/>
            <person name="Lelandais-Briere C."/>
            <person name="Owens G.L."/>
            <person name="Carrere S."/>
            <person name="Mayjonade B."/>
            <person name="Legrand L."/>
            <person name="Gill N."/>
            <person name="Kane N.C."/>
            <person name="Bowers J.E."/>
            <person name="Hubner S."/>
            <person name="Bellec A."/>
            <person name="Berard A."/>
            <person name="Berges H."/>
            <person name="Blanchet N."/>
            <person name="Boniface M.C."/>
            <person name="Brunel D."/>
            <person name="Catrice O."/>
            <person name="Chaidir N."/>
            <person name="Claudel C."/>
            <person name="Donnadieu C."/>
            <person name="Faraut T."/>
            <person name="Fievet G."/>
            <person name="Helmstetter N."/>
            <person name="King M."/>
            <person name="Knapp S.J."/>
            <person name="Lai Z."/>
            <person name="Le Paslier M.C."/>
            <person name="Lippi Y."/>
            <person name="Lorenzon L."/>
            <person name="Mandel J.R."/>
            <person name="Marage G."/>
            <person name="Marchand G."/>
            <person name="Marquand E."/>
            <person name="Bret-Mestries E."/>
            <person name="Morien E."/>
            <person name="Nambeesan S."/>
            <person name="Nguyen T."/>
            <person name="Pegot-Espagnet P."/>
            <person name="Pouilly N."/>
            <person name="Raftis F."/>
            <person name="Sallet E."/>
            <person name="Schiex T."/>
            <person name="Thomas J."/>
            <person name="Vandecasteele C."/>
            <person name="Vares D."/>
            <person name="Vear F."/>
            <person name="Vautrin S."/>
            <person name="Crespi M."/>
            <person name="Mangin B."/>
            <person name="Burke J.M."/>
            <person name="Salse J."/>
            <person name="Munos S."/>
            <person name="Vincourt P."/>
            <person name="Rieseberg L.H."/>
            <person name="Langlade N.B."/>
        </authorList>
    </citation>
    <scope>NUCLEOTIDE SEQUENCE [LARGE SCALE GENOMIC DNA]</scope>
    <source>
        <strain evidence="15">cv. SF193</strain>
        <tissue evidence="13">Leaves</tissue>
    </source>
</reference>
<name>A0A251TZC3_HELAN</name>
<dbReference type="GO" id="GO:0030198">
    <property type="term" value="P:extracellular matrix organization"/>
    <property type="evidence" value="ECO:0000318"/>
    <property type="project" value="GO_Central"/>
</dbReference>
<feature type="binding site" evidence="10">
    <location>
        <position position="216"/>
    </location>
    <ligand>
        <name>Zn(2+)</name>
        <dbReference type="ChEBI" id="CHEBI:29105"/>
        <label>1</label>
    </ligand>
</feature>
<keyword evidence="6 10" id="KW-0862">Zinc</keyword>
<feature type="binding site" evidence="10">
    <location>
        <position position="281"/>
    </location>
    <ligand>
        <name>Zn(2+)</name>
        <dbReference type="ChEBI" id="CHEBI:29105"/>
        <label>2</label>
        <note>catalytic</note>
    </ligand>
</feature>
<feature type="binding site" evidence="10">
    <location>
        <position position="273"/>
    </location>
    <ligand>
        <name>Zn(2+)</name>
        <dbReference type="ChEBI" id="CHEBI:29105"/>
        <label>2</label>
        <note>catalytic</note>
    </ligand>
</feature>
<feature type="binding site" evidence="10">
    <location>
        <position position="204"/>
    </location>
    <ligand>
        <name>Ca(2+)</name>
        <dbReference type="ChEBI" id="CHEBI:29108"/>
        <label>2</label>
    </ligand>
</feature>
<evidence type="ECO:0000256" key="5">
    <source>
        <dbReference type="ARBA" id="ARBA00022801"/>
    </source>
</evidence>
<feature type="binding site" evidence="10">
    <location>
        <position position="227"/>
    </location>
    <ligand>
        <name>Zn(2+)</name>
        <dbReference type="ChEBI" id="CHEBI:29105"/>
        <label>1</label>
    </ligand>
</feature>
<keyword evidence="10" id="KW-0106">Calcium</keyword>
<dbReference type="PANTHER" id="PTHR10201">
    <property type="entry name" value="MATRIX METALLOPROTEINASE"/>
    <property type="match status" value="1"/>
</dbReference>
<evidence type="ECO:0000256" key="8">
    <source>
        <dbReference type="ARBA" id="ARBA00023145"/>
    </source>
</evidence>
<dbReference type="OMA" id="MACKLIT"/>
<dbReference type="EC" id="3.4.24.23" evidence="13"/>
<dbReference type="InterPro" id="IPR006026">
    <property type="entry name" value="Peptidase_Metallo"/>
</dbReference>
<reference evidence="14" key="2">
    <citation type="submission" date="2017-02" db="EMBL/GenBank/DDBJ databases">
        <title>Sunflower complete genome.</title>
        <authorList>
            <person name="Langlade N."/>
            <person name="Munos S."/>
        </authorList>
    </citation>
    <scope>NUCLEOTIDE SEQUENCE [LARGE SCALE GENOMIC DNA]</scope>
    <source>
        <tissue evidence="14">Leaves</tissue>
    </source>
</reference>
<dbReference type="CDD" id="cd04278">
    <property type="entry name" value="ZnMc_MMP"/>
    <property type="match status" value="1"/>
</dbReference>
<feature type="domain" description="Peptidase metallopeptidase" evidence="12">
    <location>
        <begin position="153"/>
        <end position="307"/>
    </location>
</feature>
<gene>
    <name evidence="14" type="ORF">HannXRQ_Chr09g0265781</name>
    <name evidence="13" type="ORF">HanXRQr2_Chr09g0402351</name>
</gene>
<keyword evidence="7" id="KW-0482">Metalloprotease</keyword>
<organism evidence="14 15">
    <name type="scientific">Helianthus annuus</name>
    <name type="common">Common sunflower</name>
    <dbReference type="NCBI Taxonomy" id="4232"/>
    <lineage>
        <taxon>Eukaryota</taxon>
        <taxon>Viridiplantae</taxon>
        <taxon>Streptophyta</taxon>
        <taxon>Embryophyta</taxon>
        <taxon>Tracheophyta</taxon>
        <taxon>Spermatophyta</taxon>
        <taxon>Magnoliopsida</taxon>
        <taxon>eudicotyledons</taxon>
        <taxon>Gunneridae</taxon>
        <taxon>Pentapetalae</taxon>
        <taxon>asterids</taxon>
        <taxon>campanulids</taxon>
        <taxon>Asterales</taxon>
        <taxon>Asteraceae</taxon>
        <taxon>Asteroideae</taxon>
        <taxon>Heliantheae alliance</taxon>
        <taxon>Heliantheae</taxon>
        <taxon>Helianthus</taxon>
    </lineage>
</organism>
<keyword evidence="2" id="KW-0645">Protease</keyword>
<dbReference type="Gramene" id="mRNA:HanXRQr2_Chr09g0402351">
    <property type="protein sequence ID" value="CDS:HanXRQr2_Chr09g0402351.1"/>
    <property type="gene ID" value="HanXRQr2_Chr09g0402351"/>
</dbReference>
<feature type="binding site" evidence="10">
    <location>
        <position position="237"/>
    </location>
    <ligand>
        <name>Zn(2+)</name>
        <dbReference type="ChEBI" id="CHEBI:29105"/>
        <label>1</label>
    </ligand>
</feature>
<dbReference type="EMBL" id="MNCJ02000324">
    <property type="protein sequence ID" value="KAF5792111.1"/>
    <property type="molecule type" value="Genomic_DNA"/>
</dbReference>
<dbReference type="Pfam" id="PF01471">
    <property type="entry name" value="PG_binding_1"/>
    <property type="match status" value="1"/>
</dbReference>
<feature type="binding site" evidence="10">
    <location>
        <position position="214"/>
    </location>
    <ligand>
        <name>Zn(2+)</name>
        <dbReference type="ChEBI" id="CHEBI:29105"/>
        <label>1</label>
    </ligand>
</feature>
<dbReference type="Proteomes" id="UP000215914">
    <property type="component" value="Chromosome 9"/>
</dbReference>
<protein>
    <submittedName>
        <fullName evidence="13">Matrilysin</fullName>
        <ecNumber evidence="13">3.4.24.23</ecNumber>
    </submittedName>
    <submittedName>
        <fullName evidence="14">Putative peptidase M10A, Metallopeptidase, catalytic domain protein</fullName>
    </submittedName>
</protein>
<dbReference type="GO" id="GO:0004222">
    <property type="term" value="F:metalloendopeptidase activity"/>
    <property type="evidence" value="ECO:0000318"/>
    <property type="project" value="GO_Central"/>
</dbReference>
<keyword evidence="4" id="KW-0732">Signal</keyword>
<evidence type="ECO:0000256" key="10">
    <source>
        <dbReference type="PIRSR" id="PIRSR621190-2"/>
    </source>
</evidence>
<sequence length="309" mass="34424">MYTNIIRNIFHVLKNMACKLITFLPFLFALFFLFSLSNAKFEVDTIKHLQGCHKGTKVQGLHGLKLYLARFGYLNYQHTPNHANEEDDEFDQELETALKSYQNFYHLNASGALDGPTVSQMIMPRCGQPDKKSSHVHGKKLLHIVSRYQFFPGSPRWDKSHLTYAFGSNYPNAYVPPVVRAFNTWASASSYFTFSRVDDTASADLKITFDSAAHGDGNDFEENVLAHAFAPKDGRFHYNANQKWSAGPGAVAGAFDLETVAVHEIGHLLGLGHSEDQNAVMFSGIPSGVVKVLNTDDIQGIKALYGLNK</sequence>